<keyword evidence="2" id="KW-0288">FMN</keyword>
<dbReference type="PANTHER" id="PTHR43425">
    <property type="entry name" value="OXYGEN-INSENSITIVE NADPH NITROREDUCTASE"/>
    <property type="match status" value="1"/>
</dbReference>
<dbReference type="Gene3D" id="3.40.109.10">
    <property type="entry name" value="NADH Oxidase"/>
    <property type="match status" value="1"/>
</dbReference>
<gene>
    <name evidence="4" type="primary">nfrA2</name>
    <name evidence="4" type="ORF">KOLFYP65_01245</name>
</gene>
<reference evidence="4" key="1">
    <citation type="submission" date="2019-11" db="EMBL/GenBank/DDBJ databases">
        <authorList>
            <person name="Feng L."/>
        </authorList>
    </citation>
    <scope>NUCLEOTIDE SEQUENCE</scope>
    <source>
        <strain evidence="4">KOxytocaLFYP65</strain>
    </source>
</reference>
<dbReference type="AlphaFoldDB" id="A0A6N3HIP7"/>
<sequence length="126" mass="14221">MTAARSEGLGIVPIGGIRWTPSDMIELLQLPDHTFPVAGVAMGFVDKPSHIKPRLPVSTFRHQETYHQGELRGTIHSYNEELVQHWQKVGRSDGSNWSESISEYYGQVYYPQVLPALLKRGFGKDK</sequence>
<dbReference type="InterPro" id="IPR000415">
    <property type="entry name" value="Nitroreductase-like"/>
</dbReference>
<keyword evidence="1" id="KW-0285">Flavoprotein</keyword>
<evidence type="ECO:0000256" key="3">
    <source>
        <dbReference type="ARBA" id="ARBA00023002"/>
    </source>
</evidence>
<dbReference type="InterPro" id="IPR016446">
    <property type="entry name" value="Flavin_OxRdtase_Frp"/>
</dbReference>
<evidence type="ECO:0000256" key="1">
    <source>
        <dbReference type="ARBA" id="ARBA00022630"/>
    </source>
</evidence>
<evidence type="ECO:0000313" key="4">
    <source>
        <dbReference type="EMBL" id="VYU76050.1"/>
    </source>
</evidence>
<dbReference type="PANTHER" id="PTHR43425:SF2">
    <property type="entry name" value="OXYGEN-INSENSITIVE NADPH NITROREDUCTASE"/>
    <property type="match status" value="1"/>
</dbReference>
<evidence type="ECO:0000256" key="2">
    <source>
        <dbReference type="ARBA" id="ARBA00022643"/>
    </source>
</evidence>
<dbReference type="EC" id="1.5.1.39" evidence="4"/>
<dbReference type="GO" id="GO:0008752">
    <property type="term" value="F:FMN reductase [NAD(P)H] activity"/>
    <property type="evidence" value="ECO:0007669"/>
    <property type="project" value="UniProtKB-EC"/>
</dbReference>
<name>A0A6N3HIP7_KLEOX</name>
<proteinExistence type="predicted"/>
<dbReference type="SUPFAM" id="SSF55469">
    <property type="entry name" value="FMN-dependent nitroreductase-like"/>
    <property type="match status" value="1"/>
</dbReference>
<protein>
    <submittedName>
        <fullName evidence="4">FMN reductase [NAD(P)H]</fullName>
        <ecNumber evidence="4">1.5.1.39</ecNumber>
    </submittedName>
</protein>
<accession>A0A6N3HIP7</accession>
<dbReference type="EMBL" id="CACRTM010000034">
    <property type="protein sequence ID" value="VYU76050.1"/>
    <property type="molecule type" value="Genomic_DNA"/>
</dbReference>
<keyword evidence="3 4" id="KW-0560">Oxidoreductase</keyword>
<organism evidence="4">
    <name type="scientific">Klebsiella oxytoca</name>
    <dbReference type="NCBI Taxonomy" id="571"/>
    <lineage>
        <taxon>Bacteria</taxon>
        <taxon>Pseudomonadati</taxon>
        <taxon>Pseudomonadota</taxon>
        <taxon>Gammaproteobacteria</taxon>
        <taxon>Enterobacterales</taxon>
        <taxon>Enterobacteriaceae</taxon>
        <taxon>Klebsiella/Raoultella group</taxon>
        <taxon>Klebsiella</taxon>
    </lineage>
</organism>